<keyword evidence="5" id="KW-0325">Glycoprotein</keyword>
<evidence type="ECO:0000256" key="4">
    <source>
        <dbReference type="ARBA" id="ARBA00022801"/>
    </source>
</evidence>
<evidence type="ECO:0000313" key="8">
    <source>
        <dbReference type="Proteomes" id="UP001566132"/>
    </source>
</evidence>
<accession>A0ABD1F437</accession>
<comment type="caution">
    <text evidence="7">The sequence shown here is derived from an EMBL/GenBank/DDBJ whole genome shotgun (WGS) entry which is preliminary data.</text>
</comment>
<dbReference type="PANTHER" id="PTHR11010:SF117">
    <property type="entry name" value="SERINE PROTEASE 16"/>
    <property type="match status" value="1"/>
</dbReference>
<dbReference type="PANTHER" id="PTHR11010">
    <property type="entry name" value="PROTEASE S28 PRO-X CARBOXYPEPTIDASE-RELATED"/>
    <property type="match status" value="1"/>
</dbReference>
<evidence type="ECO:0000256" key="3">
    <source>
        <dbReference type="ARBA" id="ARBA00022729"/>
    </source>
</evidence>
<evidence type="ECO:0000256" key="2">
    <source>
        <dbReference type="ARBA" id="ARBA00022670"/>
    </source>
</evidence>
<proteinExistence type="inferred from homology"/>
<dbReference type="InterPro" id="IPR008758">
    <property type="entry name" value="Peptidase_S28"/>
</dbReference>
<keyword evidence="3 6" id="KW-0732">Signal</keyword>
<protein>
    <recommendedName>
        <fullName evidence="9">Serine protease K12H4.7</fullName>
    </recommendedName>
</protein>
<feature type="chain" id="PRO_5044863435" description="Serine protease K12H4.7" evidence="6">
    <location>
        <begin position="20"/>
        <end position="501"/>
    </location>
</feature>
<dbReference type="EMBL" id="JBDJPC010000003">
    <property type="protein sequence ID" value="KAL1510018.1"/>
    <property type="molecule type" value="Genomic_DNA"/>
</dbReference>
<evidence type="ECO:0000256" key="5">
    <source>
        <dbReference type="ARBA" id="ARBA00023180"/>
    </source>
</evidence>
<evidence type="ECO:0000256" key="6">
    <source>
        <dbReference type="SAM" id="SignalP"/>
    </source>
</evidence>
<dbReference type="Pfam" id="PF05577">
    <property type="entry name" value="Peptidase_S28"/>
    <property type="match status" value="1"/>
</dbReference>
<dbReference type="Proteomes" id="UP001566132">
    <property type="component" value="Unassembled WGS sequence"/>
</dbReference>
<name>A0ABD1F437_HYPHA</name>
<dbReference type="Gene3D" id="1.20.120.980">
    <property type="entry name" value="Serine carboxypeptidase S28, SKS domain"/>
    <property type="match status" value="1"/>
</dbReference>
<keyword evidence="8" id="KW-1185">Reference proteome</keyword>
<gene>
    <name evidence="7" type="ORF">ABEB36_004676</name>
</gene>
<organism evidence="7 8">
    <name type="scientific">Hypothenemus hampei</name>
    <name type="common">Coffee berry borer</name>
    <dbReference type="NCBI Taxonomy" id="57062"/>
    <lineage>
        <taxon>Eukaryota</taxon>
        <taxon>Metazoa</taxon>
        <taxon>Ecdysozoa</taxon>
        <taxon>Arthropoda</taxon>
        <taxon>Hexapoda</taxon>
        <taxon>Insecta</taxon>
        <taxon>Pterygota</taxon>
        <taxon>Neoptera</taxon>
        <taxon>Endopterygota</taxon>
        <taxon>Coleoptera</taxon>
        <taxon>Polyphaga</taxon>
        <taxon>Cucujiformia</taxon>
        <taxon>Curculionidae</taxon>
        <taxon>Scolytinae</taxon>
        <taxon>Hypothenemus</taxon>
    </lineage>
</organism>
<keyword evidence="4" id="KW-0378">Hydrolase</keyword>
<dbReference type="GO" id="GO:0006508">
    <property type="term" value="P:proteolysis"/>
    <property type="evidence" value="ECO:0007669"/>
    <property type="project" value="UniProtKB-KW"/>
</dbReference>
<feature type="signal peptide" evidence="6">
    <location>
        <begin position="1"/>
        <end position="19"/>
    </location>
</feature>
<reference evidence="7 8" key="1">
    <citation type="submission" date="2024-05" db="EMBL/GenBank/DDBJ databases">
        <title>Genetic variation in Jamaican populations of the coffee berry borer (Hypothenemus hampei).</title>
        <authorList>
            <person name="Errbii M."/>
            <person name="Myrie A."/>
        </authorList>
    </citation>
    <scope>NUCLEOTIDE SEQUENCE [LARGE SCALE GENOMIC DNA]</scope>
    <source>
        <strain evidence="7">JA-Hopewell-2020-01-JO</strain>
        <tissue evidence="7">Whole body</tissue>
    </source>
</reference>
<evidence type="ECO:0008006" key="9">
    <source>
        <dbReference type="Google" id="ProtNLM"/>
    </source>
</evidence>
<dbReference type="FunFam" id="1.20.120.980:FF:000003">
    <property type="entry name" value="Serine protease 16"/>
    <property type="match status" value="1"/>
</dbReference>
<dbReference type="InterPro" id="IPR029058">
    <property type="entry name" value="AB_hydrolase_fold"/>
</dbReference>
<dbReference type="Gene3D" id="3.40.50.1820">
    <property type="entry name" value="alpha/beta hydrolase"/>
    <property type="match status" value="1"/>
</dbReference>
<evidence type="ECO:0000256" key="1">
    <source>
        <dbReference type="ARBA" id="ARBA00011079"/>
    </source>
</evidence>
<keyword evidence="2" id="KW-0645">Protease</keyword>
<evidence type="ECO:0000313" key="7">
    <source>
        <dbReference type="EMBL" id="KAL1510018.1"/>
    </source>
</evidence>
<dbReference type="AlphaFoldDB" id="A0ABD1F437"/>
<dbReference type="InterPro" id="IPR042269">
    <property type="entry name" value="Ser_carbopepase_S28_SKS"/>
</dbReference>
<dbReference type="GO" id="GO:0008233">
    <property type="term" value="F:peptidase activity"/>
    <property type="evidence" value="ECO:0007669"/>
    <property type="project" value="UniProtKB-KW"/>
</dbReference>
<sequence length="501" mass="56842">MKHTPILAFLFIIFTNTYAWKYFHNGRVKGGNLGSPNKNNPIKEPQNFTRWFTQNLDHFDVGNATTWQQRYYVNEDFSQKDNRSVAFLMIGGEGEATDVWMTAGQWVEYAKQFKAIIFQVEHRFYGKSRPTPDLSVENLKFLTSEQALADLAIFISAMNEEYNLATDVKWIAFGGSYPGSLAAWLRLKYPHLVHGSVSTSGPLLAVPDFQDYYQVVADDLRVVSEECYTAVKAAFAQVDVLLQGKDGQKTLNTLFQLCDPIEDNVENENDISNFYSSLAENFAGIAQYNKDNRLSTKGTLLENITLDTVCSIITNISTEKEINRLADFNSLMLVATHEECLDYKYSKMISEMKNESWEATASEGGRQWFFQTCNEFGFYQTSDRKPQIFSDKFPLQFEIQQCTDIFGDKFNGNYLDYATKRTNTLYGALEIEVSNVVFVHGSVDPWHALGITISDNKNAPAIFIKGTAHCANMYPPSDTDLPQLESARVEIGKLIQSWLDT</sequence>
<dbReference type="SUPFAM" id="SSF53474">
    <property type="entry name" value="alpha/beta-Hydrolases"/>
    <property type="match status" value="1"/>
</dbReference>
<comment type="similarity">
    <text evidence="1">Belongs to the peptidase S28 family.</text>
</comment>